<evidence type="ECO:0000256" key="1">
    <source>
        <dbReference type="SAM" id="MobiDB-lite"/>
    </source>
</evidence>
<dbReference type="RefSeq" id="WP_386192578.1">
    <property type="nucleotide sequence ID" value="NZ_JBHSBC010000030.1"/>
</dbReference>
<feature type="region of interest" description="Disordered" evidence="1">
    <location>
        <begin position="51"/>
        <end position="126"/>
    </location>
</feature>
<dbReference type="Proteomes" id="UP001595698">
    <property type="component" value="Unassembled WGS sequence"/>
</dbReference>
<proteinExistence type="predicted"/>
<reference evidence="3" key="1">
    <citation type="journal article" date="2019" name="Int. J. Syst. Evol. Microbiol.">
        <title>The Global Catalogue of Microorganisms (GCM) 10K type strain sequencing project: providing services to taxonomists for standard genome sequencing and annotation.</title>
        <authorList>
            <consortium name="The Broad Institute Genomics Platform"/>
            <consortium name="The Broad Institute Genome Sequencing Center for Infectious Disease"/>
            <person name="Wu L."/>
            <person name="Ma J."/>
        </authorList>
    </citation>
    <scope>NUCLEOTIDE SEQUENCE [LARGE SCALE GENOMIC DNA]</scope>
    <source>
        <strain evidence="3">TBRC 7912</strain>
    </source>
</reference>
<organism evidence="2 3">
    <name type="scientific">Streptosporangium jomthongense</name>
    <dbReference type="NCBI Taxonomy" id="1193683"/>
    <lineage>
        <taxon>Bacteria</taxon>
        <taxon>Bacillati</taxon>
        <taxon>Actinomycetota</taxon>
        <taxon>Actinomycetes</taxon>
        <taxon>Streptosporangiales</taxon>
        <taxon>Streptosporangiaceae</taxon>
        <taxon>Streptosporangium</taxon>
    </lineage>
</organism>
<name>A0ABV8F4J8_9ACTN</name>
<gene>
    <name evidence="2" type="ORF">ACFOYY_25105</name>
</gene>
<sequence>MSAVSSTVDETREIIRLIKRENQPRSLAAYVARMAENGDLSDLLDRVRVEAAQRAARRSAPPPEPEPDPDEAPQTTPEERDATIAATKALLQGIQGSQGRRRSAVGPVHVVRPREASDGPPEVAAARAELSRRGDAFDLMALARQRLGDDAARDDVIVLAAKLARGGTPAMAPT</sequence>
<accession>A0ABV8F4J8</accession>
<keyword evidence="3" id="KW-1185">Reference proteome</keyword>
<protein>
    <submittedName>
        <fullName evidence="2">Uncharacterized protein</fullName>
    </submittedName>
</protein>
<dbReference type="EMBL" id="JBHSBC010000030">
    <property type="protein sequence ID" value="MFC3983431.1"/>
    <property type="molecule type" value="Genomic_DNA"/>
</dbReference>
<comment type="caution">
    <text evidence="2">The sequence shown here is derived from an EMBL/GenBank/DDBJ whole genome shotgun (WGS) entry which is preliminary data.</text>
</comment>
<evidence type="ECO:0000313" key="2">
    <source>
        <dbReference type="EMBL" id="MFC3983431.1"/>
    </source>
</evidence>
<evidence type="ECO:0000313" key="3">
    <source>
        <dbReference type="Proteomes" id="UP001595698"/>
    </source>
</evidence>